<evidence type="ECO:0000313" key="12">
    <source>
        <dbReference type="EMBL" id="WJZ88427.1"/>
    </source>
</evidence>
<keyword evidence="6 11" id="KW-0472">Membrane</keyword>
<keyword evidence="9" id="KW-0449">Lipoprotein</keyword>
<evidence type="ECO:0000256" key="7">
    <source>
        <dbReference type="ARBA" id="ARBA00023180"/>
    </source>
</evidence>
<keyword evidence="11" id="KW-0812">Transmembrane</keyword>
<evidence type="ECO:0000256" key="9">
    <source>
        <dbReference type="ARBA" id="ARBA00023288"/>
    </source>
</evidence>
<feature type="transmembrane region" description="Helical" evidence="11">
    <location>
        <begin position="54"/>
        <end position="73"/>
    </location>
</feature>
<evidence type="ECO:0000256" key="1">
    <source>
        <dbReference type="ARBA" id="ARBA00004589"/>
    </source>
</evidence>
<evidence type="ECO:0000256" key="10">
    <source>
        <dbReference type="ARBA" id="ARBA00037868"/>
    </source>
</evidence>
<reference evidence="12 13" key="1">
    <citation type="journal article" date="2023" name="Hortic Res">
        <title>The complete reference genome for grapevine (Vitis vinifera L.) genetics and breeding.</title>
        <authorList>
            <person name="Shi X."/>
            <person name="Cao S."/>
            <person name="Wang X."/>
            <person name="Huang S."/>
            <person name="Wang Y."/>
            <person name="Liu Z."/>
            <person name="Liu W."/>
            <person name="Leng X."/>
            <person name="Peng Y."/>
            <person name="Wang N."/>
            <person name="Wang Y."/>
            <person name="Ma Z."/>
            <person name="Xu X."/>
            <person name="Zhang F."/>
            <person name="Xue H."/>
            <person name="Zhong H."/>
            <person name="Wang Y."/>
            <person name="Zhang K."/>
            <person name="Velt A."/>
            <person name="Avia K."/>
            <person name="Holtgrawe D."/>
            <person name="Grimplet J."/>
            <person name="Matus J.T."/>
            <person name="Ware D."/>
            <person name="Wu X."/>
            <person name="Wang H."/>
            <person name="Liu C."/>
            <person name="Fang Y."/>
            <person name="Rustenholz C."/>
            <person name="Cheng Z."/>
            <person name="Xiao H."/>
            <person name="Zhou Y."/>
        </authorList>
    </citation>
    <scope>NUCLEOTIDE SEQUENCE [LARGE SCALE GENOMIC DNA]</scope>
    <source>
        <strain evidence="13">cv. Pinot noir / PN40024</strain>
        <tissue evidence="12">Leaf</tissue>
    </source>
</reference>
<keyword evidence="7" id="KW-0325">Glycoprotein</keyword>
<keyword evidence="3" id="KW-0336">GPI-anchor</keyword>
<dbReference type="InterPro" id="IPR039281">
    <property type="entry name" value="AGP3/12/13/14/21"/>
</dbReference>
<gene>
    <name evidence="12" type="ORF">VitviT2T_007727</name>
</gene>
<evidence type="ECO:0000256" key="6">
    <source>
        <dbReference type="ARBA" id="ARBA00023136"/>
    </source>
</evidence>
<dbReference type="PANTHER" id="PTHR34114:SF20">
    <property type="entry name" value="ARABINOGALACTAN PEPTIDE 14-LIKE"/>
    <property type="match status" value="1"/>
</dbReference>
<evidence type="ECO:0000256" key="2">
    <source>
        <dbReference type="ARBA" id="ARBA00005835"/>
    </source>
</evidence>
<name>A0ABY9C0E5_VITVI</name>
<dbReference type="EMBL" id="CP126653">
    <property type="protein sequence ID" value="WJZ88427.1"/>
    <property type="molecule type" value="Genomic_DNA"/>
</dbReference>
<evidence type="ECO:0000256" key="5">
    <source>
        <dbReference type="ARBA" id="ARBA00022974"/>
    </source>
</evidence>
<dbReference type="Proteomes" id="UP001227230">
    <property type="component" value="Chromosome 6"/>
</dbReference>
<keyword evidence="11" id="KW-1133">Transmembrane helix</keyword>
<evidence type="ECO:0000256" key="4">
    <source>
        <dbReference type="ARBA" id="ARBA00022729"/>
    </source>
</evidence>
<sequence length="105" mass="11295">MSPPTDYVSAIPLCKTLAFPKRNRRASPNSPLYIFIIFRETAKQKEMEAMKMKLFLAVVMMILAVSAVQPAAAATAPAPAPASDAAIFVPTFFASLTALAFGFLL</sequence>
<keyword evidence="13" id="KW-1185">Reference proteome</keyword>
<accession>A0ABY9C0E5</accession>
<dbReference type="PANTHER" id="PTHR34114">
    <property type="entry name" value="ARABINOGALACTAN PEPTIDE 1"/>
    <property type="match status" value="1"/>
</dbReference>
<evidence type="ECO:0000313" key="13">
    <source>
        <dbReference type="Proteomes" id="UP001227230"/>
    </source>
</evidence>
<comment type="similarity">
    <text evidence="2">Belongs to the AG-peptide AGP family.</text>
</comment>
<keyword evidence="5" id="KW-0654">Proteoglycan</keyword>
<proteinExistence type="inferred from homology"/>
<keyword evidence="8" id="KW-0379">Hydroxylation</keyword>
<evidence type="ECO:0000256" key="11">
    <source>
        <dbReference type="SAM" id="Phobius"/>
    </source>
</evidence>
<feature type="transmembrane region" description="Helical" evidence="11">
    <location>
        <begin position="85"/>
        <end position="104"/>
    </location>
</feature>
<evidence type="ECO:0000256" key="8">
    <source>
        <dbReference type="ARBA" id="ARBA00023278"/>
    </source>
</evidence>
<protein>
    <submittedName>
        <fullName evidence="12">Uncharacterized protein</fullName>
    </submittedName>
</protein>
<keyword evidence="4" id="KW-0732">Signal</keyword>
<comment type="subcellular location">
    <subcellularLocation>
        <location evidence="10">Endomembrane system</location>
        <topology evidence="10">Lipid-anchor</topology>
    </subcellularLocation>
    <subcellularLocation>
        <location evidence="1">Membrane</location>
        <topology evidence="1">Lipid-anchor</topology>
        <topology evidence="1">GPI-anchor</topology>
    </subcellularLocation>
</comment>
<organism evidence="12 13">
    <name type="scientific">Vitis vinifera</name>
    <name type="common">Grape</name>
    <dbReference type="NCBI Taxonomy" id="29760"/>
    <lineage>
        <taxon>Eukaryota</taxon>
        <taxon>Viridiplantae</taxon>
        <taxon>Streptophyta</taxon>
        <taxon>Embryophyta</taxon>
        <taxon>Tracheophyta</taxon>
        <taxon>Spermatophyta</taxon>
        <taxon>Magnoliopsida</taxon>
        <taxon>eudicotyledons</taxon>
        <taxon>Gunneridae</taxon>
        <taxon>Pentapetalae</taxon>
        <taxon>rosids</taxon>
        <taxon>Vitales</taxon>
        <taxon>Vitaceae</taxon>
        <taxon>Viteae</taxon>
        <taxon>Vitis</taxon>
    </lineage>
</organism>
<evidence type="ECO:0000256" key="3">
    <source>
        <dbReference type="ARBA" id="ARBA00022622"/>
    </source>
</evidence>